<dbReference type="RefSeq" id="WP_072985473.1">
    <property type="nucleotide sequence ID" value="NZ_FQZB01000005.1"/>
</dbReference>
<evidence type="ECO:0000256" key="3">
    <source>
        <dbReference type="ARBA" id="ARBA00022692"/>
    </source>
</evidence>
<dbReference type="CDD" id="cd13124">
    <property type="entry name" value="MATE_SpoVB_like"/>
    <property type="match status" value="1"/>
</dbReference>
<dbReference type="Pfam" id="PF01943">
    <property type="entry name" value="Polysacc_synt"/>
    <property type="match status" value="1"/>
</dbReference>
<dbReference type="InterPro" id="IPR050833">
    <property type="entry name" value="Poly_Biosynth_Transport"/>
</dbReference>
<comment type="subcellular location">
    <subcellularLocation>
        <location evidence="1">Cell membrane</location>
        <topology evidence="1">Multi-pass membrane protein</topology>
    </subcellularLocation>
</comment>
<feature type="transmembrane region" description="Helical" evidence="6">
    <location>
        <begin position="457"/>
        <end position="483"/>
    </location>
</feature>
<name>A0A1M6EMB2_9CLOT</name>
<dbReference type="Proteomes" id="UP000184310">
    <property type="component" value="Unassembled WGS sequence"/>
</dbReference>
<dbReference type="InterPro" id="IPR002797">
    <property type="entry name" value="Polysacc_synth"/>
</dbReference>
<dbReference type="EMBL" id="FQZB01000005">
    <property type="protein sequence ID" value="SHI86631.1"/>
    <property type="molecule type" value="Genomic_DNA"/>
</dbReference>
<evidence type="ECO:0000313" key="7">
    <source>
        <dbReference type="EMBL" id="SHI86631.1"/>
    </source>
</evidence>
<keyword evidence="5 6" id="KW-0472">Membrane</keyword>
<dbReference type="InterPro" id="IPR024923">
    <property type="entry name" value="PG_synth_SpoVB"/>
</dbReference>
<feature type="transmembrane region" description="Helical" evidence="6">
    <location>
        <begin position="12"/>
        <end position="35"/>
    </location>
</feature>
<dbReference type="PIRSF" id="PIRSF038958">
    <property type="entry name" value="PG_synth_SpoVB"/>
    <property type="match status" value="1"/>
</dbReference>
<keyword evidence="4 6" id="KW-1133">Transmembrane helix</keyword>
<accession>A0A1M6EMB2</accession>
<organism evidence="7 8">
    <name type="scientific">Clostridium cavendishii DSM 21758</name>
    <dbReference type="NCBI Taxonomy" id="1121302"/>
    <lineage>
        <taxon>Bacteria</taxon>
        <taxon>Bacillati</taxon>
        <taxon>Bacillota</taxon>
        <taxon>Clostridia</taxon>
        <taxon>Eubacteriales</taxon>
        <taxon>Clostridiaceae</taxon>
        <taxon>Clostridium</taxon>
    </lineage>
</organism>
<gene>
    <name evidence="7" type="ORF">SAMN02745163_00890</name>
</gene>
<protein>
    <submittedName>
        <fullName evidence="7">Stage V sporulation protein B</fullName>
    </submittedName>
</protein>
<feature type="transmembrane region" description="Helical" evidence="6">
    <location>
        <begin position="151"/>
        <end position="175"/>
    </location>
</feature>
<reference evidence="7 8" key="1">
    <citation type="submission" date="2016-11" db="EMBL/GenBank/DDBJ databases">
        <authorList>
            <person name="Jaros S."/>
            <person name="Januszkiewicz K."/>
            <person name="Wedrychowicz H."/>
        </authorList>
    </citation>
    <scope>NUCLEOTIDE SEQUENCE [LARGE SCALE GENOMIC DNA]</scope>
    <source>
        <strain evidence="7 8">DSM 21758</strain>
    </source>
</reference>
<feature type="transmembrane region" description="Helical" evidence="6">
    <location>
        <begin position="489"/>
        <end position="511"/>
    </location>
</feature>
<feature type="transmembrane region" description="Helical" evidence="6">
    <location>
        <begin position="181"/>
        <end position="207"/>
    </location>
</feature>
<dbReference type="PANTHER" id="PTHR30250:SF21">
    <property type="entry name" value="LIPID II FLIPPASE MURJ"/>
    <property type="match status" value="1"/>
</dbReference>
<dbReference type="PANTHER" id="PTHR30250">
    <property type="entry name" value="PST FAMILY PREDICTED COLANIC ACID TRANSPORTER"/>
    <property type="match status" value="1"/>
</dbReference>
<feature type="transmembrane region" description="Helical" evidence="6">
    <location>
        <begin position="289"/>
        <end position="313"/>
    </location>
</feature>
<keyword evidence="8" id="KW-1185">Reference proteome</keyword>
<feature type="transmembrane region" description="Helical" evidence="6">
    <location>
        <begin position="119"/>
        <end position="139"/>
    </location>
</feature>
<feature type="transmembrane region" description="Helical" evidence="6">
    <location>
        <begin position="47"/>
        <end position="69"/>
    </location>
</feature>
<evidence type="ECO:0000313" key="8">
    <source>
        <dbReference type="Proteomes" id="UP000184310"/>
    </source>
</evidence>
<feature type="transmembrane region" description="Helical" evidence="6">
    <location>
        <begin position="388"/>
        <end position="409"/>
    </location>
</feature>
<feature type="transmembrane region" description="Helical" evidence="6">
    <location>
        <begin position="325"/>
        <end position="345"/>
    </location>
</feature>
<evidence type="ECO:0000256" key="2">
    <source>
        <dbReference type="ARBA" id="ARBA00022475"/>
    </source>
</evidence>
<dbReference type="OrthoDB" id="9775950at2"/>
<feature type="transmembrane region" description="Helical" evidence="6">
    <location>
        <begin position="90"/>
        <end position="107"/>
    </location>
</feature>
<proteinExistence type="predicted"/>
<dbReference type="STRING" id="1121302.SAMN02745163_00890"/>
<evidence type="ECO:0000256" key="6">
    <source>
        <dbReference type="SAM" id="Phobius"/>
    </source>
</evidence>
<dbReference type="AlphaFoldDB" id="A0A1M6EMB2"/>
<evidence type="ECO:0000256" key="5">
    <source>
        <dbReference type="ARBA" id="ARBA00023136"/>
    </source>
</evidence>
<feature type="transmembrane region" description="Helical" evidence="6">
    <location>
        <begin position="415"/>
        <end position="437"/>
    </location>
</feature>
<keyword evidence="2" id="KW-1003">Cell membrane</keyword>
<feature type="transmembrane region" description="Helical" evidence="6">
    <location>
        <begin position="236"/>
        <end position="256"/>
    </location>
</feature>
<evidence type="ECO:0000256" key="1">
    <source>
        <dbReference type="ARBA" id="ARBA00004651"/>
    </source>
</evidence>
<keyword evidence="3 6" id="KW-0812">Transmembrane</keyword>
<feature type="transmembrane region" description="Helical" evidence="6">
    <location>
        <begin position="361"/>
        <end position="381"/>
    </location>
</feature>
<dbReference type="GO" id="GO:0005886">
    <property type="term" value="C:plasma membrane"/>
    <property type="evidence" value="ECO:0007669"/>
    <property type="project" value="UniProtKB-SubCell"/>
</dbReference>
<sequence>MREESTTKGFAMLSLAGIFAKILSVLYIPILLIIIGRGGLGIYSKTYEVFTFIYALTNIGMQTAIAKYVSELTALGNHRDALRVFKISRTILLIIGTVFTITLMLSANSIAEMTSNPDIIIGLIMLAPTIALTSVLVCYRAYFQGKNNMKPVAISTVVEQFANVSISLFGAYILLNRTHSISLGSAGATIGTSLGALIGIIYLAYIYKSYRVEKEVREKQKEGIRPIHQKRIIRTLIKYGVPITLSAALQNFGALVDMANVTKRLIYAGCTQVQSNELYGILTEYKTLLYVPMVIIAALGTVVLPAISKALVLKDKKDIKAKINFALRMTYSIAIPSAIGLMVLSKELYRLFYRAEDGHELMLYGAVVLVFMAVVQIQNVILQGISKFYYVVFSMVVGIILKISANYYFIGQSGIKIRGAVIGGFLCFFVPMVMNNIKINKTLKIKLSLFKMTTKPLLSSLYMALAIFIARFIFSFITSIIGVNKIVDLIMTILLILIGSFFYLQALIYLGGVRKKEIEAMTPKAIRIMPSILKKHLR</sequence>
<evidence type="ECO:0000256" key="4">
    <source>
        <dbReference type="ARBA" id="ARBA00022989"/>
    </source>
</evidence>